<dbReference type="PROSITE" id="PS00108">
    <property type="entry name" value="PROTEIN_KINASE_ST"/>
    <property type="match status" value="1"/>
</dbReference>
<dbReference type="InterPro" id="IPR051681">
    <property type="entry name" value="Ser/Thr_Kinases-Pseudokinases"/>
</dbReference>
<comment type="caution">
    <text evidence="7">The sequence shown here is derived from an EMBL/GenBank/DDBJ whole genome shotgun (WGS) entry which is preliminary data.</text>
</comment>
<keyword evidence="1" id="KW-0418">Kinase</keyword>
<accession>A0ABR2HD19</accession>
<gene>
    <name evidence="7" type="ORF">M9Y10_021089</name>
</gene>
<reference evidence="7 8" key="1">
    <citation type="submission" date="2024-04" db="EMBL/GenBank/DDBJ databases">
        <title>Tritrichomonas musculus Genome.</title>
        <authorList>
            <person name="Alves-Ferreira E."/>
            <person name="Grigg M."/>
            <person name="Lorenzi H."/>
            <person name="Galac M."/>
        </authorList>
    </citation>
    <scope>NUCLEOTIDE SEQUENCE [LARGE SCALE GENOMIC DNA]</scope>
    <source>
        <strain evidence="7 8">EAF2021</strain>
    </source>
</reference>
<keyword evidence="3 4" id="KW-0067">ATP-binding</keyword>
<feature type="domain" description="Protein kinase" evidence="6">
    <location>
        <begin position="25"/>
        <end position="277"/>
    </location>
</feature>
<evidence type="ECO:0000256" key="2">
    <source>
        <dbReference type="ARBA" id="ARBA00022741"/>
    </source>
</evidence>
<dbReference type="SMART" id="SM00220">
    <property type="entry name" value="S_TKc"/>
    <property type="match status" value="1"/>
</dbReference>
<evidence type="ECO:0000256" key="1">
    <source>
        <dbReference type="ARBA" id="ARBA00022527"/>
    </source>
</evidence>
<dbReference type="Proteomes" id="UP001470230">
    <property type="component" value="Unassembled WGS sequence"/>
</dbReference>
<evidence type="ECO:0000256" key="5">
    <source>
        <dbReference type="SAM" id="MobiDB-lite"/>
    </source>
</evidence>
<feature type="region of interest" description="Disordered" evidence="5">
    <location>
        <begin position="307"/>
        <end position="399"/>
    </location>
</feature>
<dbReference type="SUPFAM" id="SSF56112">
    <property type="entry name" value="Protein kinase-like (PK-like)"/>
    <property type="match status" value="1"/>
</dbReference>
<dbReference type="Gene3D" id="3.30.200.20">
    <property type="entry name" value="Phosphorylase Kinase, domain 1"/>
    <property type="match status" value="1"/>
</dbReference>
<keyword evidence="1" id="KW-0808">Transferase</keyword>
<dbReference type="InterPro" id="IPR016024">
    <property type="entry name" value="ARM-type_fold"/>
</dbReference>
<keyword evidence="8" id="KW-1185">Reference proteome</keyword>
<dbReference type="Gene3D" id="1.10.510.10">
    <property type="entry name" value="Transferase(Phosphotransferase) domain 1"/>
    <property type="match status" value="1"/>
</dbReference>
<evidence type="ECO:0000313" key="8">
    <source>
        <dbReference type="Proteomes" id="UP001470230"/>
    </source>
</evidence>
<feature type="region of interest" description="Disordered" evidence="5">
    <location>
        <begin position="758"/>
        <end position="777"/>
    </location>
</feature>
<dbReference type="CDD" id="cd13999">
    <property type="entry name" value="STKc_MAP3K-like"/>
    <property type="match status" value="1"/>
</dbReference>
<dbReference type="SUPFAM" id="SSF48371">
    <property type="entry name" value="ARM repeat"/>
    <property type="match status" value="1"/>
</dbReference>
<evidence type="ECO:0000259" key="6">
    <source>
        <dbReference type="PROSITE" id="PS50011"/>
    </source>
</evidence>
<protein>
    <recommendedName>
        <fullName evidence="6">Protein kinase domain-containing protein</fullName>
    </recommendedName>
</protein>
<dbReference type="PANTHER" id="PTHR44329:SF214">
    <property type="entry name" value="PROTEIN KINASE DOMAIN-CONTAINING PROTEIN"/>
    <property type="match status" value="1"/>
</dbReference>
<dbReference type="InterPro" id="IPR008271">
    <property type="entry name" value="Ser/Thr_kinase_AS"/>
</dbReference>
<evidence type="ECO:0000256" key="3">
    <source>
        <dbReference type="ARBA" id="ARBA00022840"/>
    </source>
</evidence>
<dbReference type="PRINTS" id="PR00109">
    <property type="entry name" value="TYRKINASE"/>
</dbReference>
<feature type="compositionally biased region" description="Low complexity" evidence="5">
    <location>
        <begin position="307"/>
        <end position="318"/>
    </location>
</feature>
<dbReference type="PROSITE" id="PS50011">
    <property type="entry name" value="PROTEIN_KINASE_DOM"/>
    <property type="match status" value="1"/>
</dbReference>
<evidence type="ECO:0000313" key="7">
    <source>
        <dbReference type="EMBL" id="KAK8844916.1"/>
    </source>
</evidence>
<dbReference type="PANTHER" id="PTHR44329">
    <property type="entry name" value="SERINE/THREONINE-PROTEIN KINASE TNNI3K-RELATED"/>
    <property type="match status" value="1"/>
</dbReference>
<dbReference type="EMBL" id="JAPFFF010000031">
    <property type="protein sequence ID" value="KAK8844916.1"/>
    <property type="molecule type" value="Genomic_DNA"/>
</dbReference>
<feature type="compositionally biased region" description="Basic and acidic residues" evidence="5">
    <location>
        <begin position="759"/>
        <end position="771"/>
    </location>
</feature>
<dbReference type="InterPro" id="IPR001245">
    <property type="entry name" value="Ser-Thr/Tyr_kinase_cat_dom"/>
</dbReference>
<dbReference type="PROSITE" id="PS00107">
    <property type="entry name" value="PROTEIN_KINASE_ATP"/>
    <property type="match status" value="1"/>
</dbReference>
<organism evidence="7 8">
    <name type="scientific">Tritrichomonas musculus</name>
    <dbReference type="NCBI Taxonomy" id="1915356"/>
    <lineage>
        <taxon>Eukaryota</taxon>
        <taxon>Metamonada</taxon>
        <taxon>Parabasalia</taxon>
        <taxon>Tritrichomonadida</taxon>
        <taxon>Tritrichomonadidae</taxon>
        <taxon>Tritrichomonas</taxon>
    </lineage>
</organism>
<keyword evidence="2 4" id="KW-0547">Nucleotide-binding</keyword>
<name>A0ABR2HD19_9EUKA</name>
<feature type="compositionally biased region" description="Low complexity" evidence="5">
    <location>
        <begin position="386"/>
        <end position="398"/>
    </location>
</feature>
<keyword evidence="1" id="KW-0723">Serine/threonine-protein kinase</keyword>
<feature type="binding site" evidence="4">
    <location>
        <position position="54"/>
    </location>
    <ligand>
        <name>ATP</name>
        <dbReference type="ChEBI" id="CHEBI:30616"/>
    </ligand>
</feature>
<dbReference type="InterPro" id="IPR011009">
    <property type="entry name" value="Kinase-like_dom_sf"/>
</dbReference>
<proteinExistence type="predicted"/>
<dbReference type="InterPro" id="IPR017441">
    <property type="entry name" value="Protein_kinase_ATP_BS"/>
</dbReference>
<dbReference type="Pfam" id="PF00069">
    <property type="entry name" value="Pkinase"/>
    <property type="match status" value="1"/>
</dbReference>
<sequence>MDQNNQILKLLTEEFSSFSIDINNYRKLKLIGKGGYAEVWLGENIDTNEQVALKQLYPTLTLKQVRSFAREIRTMSYGNHPFFVKFIGFSSTSCLTLVSEYMPNGSLFRFLRSEHRRKRLTGTHRTLIAMGIAHAMNYLHNLGIIHRDLKSMNILLDSKYLPRLCDFGIARFLDPTQVMTTHIGTPHWMAPEILSGNKYGKEVDVYSFAMLMYELMTNLIPWAGLEPATVIKQVCTDNLRPKLPPETPEQIRKLIHLCWSKSPDKRPTFANIYHIFKTGQAAFPDTDQNEIKKLDKKLKKFDLLNKSTSYSNKSPSSPQMTVSPIPNMKNNPQNLSSPVFDNENKNKNRKKSAAKNQYDSYGSDDVSDEENSPPRPSSKSKKQIKGNKQNNQKSPSNKFTAEVIYDEFTETEETNSMILKQDTNDIEKKDNRIKLSEDSVSPINLDVLQDPKNPQFFEEMQKAIKSLSKTQSKEFFTIIGNFFNSKSVDDTTLKKILEYLLPILSNRHAVTSFAELELQLKLPLSNRSDNDILFFPCMNILIKLFSENPWIFQNNFNDQMVNIIKKSPSKAIILLAHFAKASQNLENCWDLLDLMIRHADLFLNDTNNGKNKNKSKKENNNLGGSKFTSSREFISILYNLCVTNKGYKNYRLQHCLNVFQKGIESEDPETVCLSYNSMSEFFSDSMEFDLSLLIKHLKMEATAKSCLSILIRMKHIPRCQPIVNALLNCALKYEEATFCLIRIALKFEGAEMIISQTEESTKSKNKNKESYDSDGSNKGQKYNFQWIQSELPSYENTFKLFLSVFFHTELRIDLIMSKYTANLFNALFKTKNSDFLTAFSVVIQSVSTDEVSSEDIDLLSKRKLFINFIDTANEIRDESSVEAIIDVVRHISNVQFVPEFTSVFELILETQFSSNSSQQPPPKITQRAIQMFAAASEWQSASRKMKKLGVDKIVREKFSDDSKMARYTKKLLANIQ</sequence>
<dbReference type="InterPro" id="IPR000719">
    <property type="entry name" value="Prot_kinase_dom"/>
</dbReference>
<evidence type="ECO:0000256" key="4">
    <source>
        <dbReference type="PROSITE-ProRule" id="PRU10141"/>
    </source>
</evidence>
<feature type="compositionally biased region" description="Polar residues" evidence="5">
    <location>
        <begin position="319"/>
        <end position="339"/>
    </location>
</feature>